<reference evidence="4 5" key="1">
    <citation type="submission" date="2018-11" db="EMBL/GenBank/DDBJ databases">
        <title>Draft genome sequence of Gordonia sp. RS15-1S isolated from rice stems.</title>
        <authorList>
            <person name="Muangham S."/>
        </authorList>
    </citation>
    <scope>NUCLEOTIDE SEQUENCE [LARGE SCALE GENOMIC DNA]</scope>
    <source>
        <strain evidence="4 5">RS15-1S</strain>
    </source>
</reference>
<dbReference type="OrthoDB" id="9758724at2"/>
<feature type="region of interest" description="Disordered" evidence="1">
    <location>
        <begin position="1"/>
        <end position="143"/>
    </location>
</feature>
<dbReference type="SMART" id="SM00278">
    <property type="entry name" value="HhH1"/>
    <property type="match status" value="2"/>
</dbReference>
<accession>A0A3N4GUB1</accession>
<feature type="transmembrane region" description="Helical" evidence="2">
    <location>
        <begin position="147"/>
        <end position="171"/>
    </location>
</feature>
<evidence type="ECO:0000259" key="3">
    <source>
        <dbReference type="SMART" id="SM00278"/>
    </source>
</evidence>
<sequence>MSDTSRTPRRAGAEDAHARTRRRSALDRLSGLERVADGVPAPLELDDSALQPDSDAHSGGGDPLPPRTAGDDGWGVVALPGWLDPVATDPAPVRPDHAGTPSARVGNPSVGGGPYFDDDANPDGADPDADDDVEDGRDDRPRRRFAVAPPAAIAVILVGVAACVIAGFGLFADSGEAPAVDFGAPGEPATSSNVSDAASAPSRASASGAGQPPAANAQVVVSVVGLVHRPGVVRLHSGARIADALAAAGGTREGADTVSLNLAQPVRDGDQILVGYAAQEGRLALRSAVVPSGGASAAGTAVGSETGDPGGPDSTGADTPAAGAAGSVGGLVNLNTASESELDALPGVGPVTAQAIIDYRTRNGTFGSVEQLGEVDGIGPSRLAKLRGLVTV</sequence>
<evidence type="ECO:0000256" key="2">
    <source>
        <dbReference type="SAM" id="Phobius"/>
    </source>
</evidence>
<keyword evidence="5" id="KW-1185">Reference proteome</keyword>
<dbReference type="GO" id="GO:0015628">
    <property type="term" value="P:protein secretion by the type II secretion system"/>
    <property type="evidence" value="ECO:0007669"/>
    <property type="project" value="TreeGrafter"/>
</dbReference>
<keyword evidence="4" id="KW-0238">DNA-binding</keyword>
<dbReference type="InterPro" id="IPR003583">
    <property type="entry name" value="Hlx-hairpin-Hlx_DNA-bd_motif"/>
</dbReference>
<keyword evidence="2" id="KW-0812">Transmembrane</keyword>
<dbReference type="SUPFAM" id="SSF47781">
    <property type="entry name" value="RuvA domain 2-like"/>
    <property type="match status" value="1"/>
</dbReference>
<name>A0A3N4GUB1_9ACTN</name>
<feature type="region of interest" description="Disordered" evidence="1">
    <location>
        <begin position="295"/>
        <end position="323"/>
    </location>
</feature>
<dbReference type="PANTHER" id="PTHR21180:SF32">
    <property type="entry name" value="ENDONUCLEASE_EXONUCLEASE_PHOSPHATASE FAMILY DOMAIN-CONTAINING PROTEIN 1"/>
    <property type="match status" value="1"/>
</dbReference>
<dbReference type="GO" id="GO:0006281">
    <property type="term" value="P:DNA repair"/>
    <property type="evidence" value="ECO:0007669"/>
    <property type="project" value="InterPro"/>
</dbReference>
<dbReference type="RefSeq" id="WP_123928530.1">
    <property type="nucleotide sequence ID" value="NZ_JBPSDP010000005.1"/>
</dbReference>
<gene>
    <name evidence="4" type="ORF">EF294_09285</name>
</gene>
<organism evidence="4 5">
    <name type="scientific">Gordonia oryzae</name>
    <dbReference type="NCBI Taxonomy" id="2487349"/>
    <lineage>
        <taxon>Bacteria</taxon>
        <taxon>Bacillati</taxon>
        <taxon>Actinomycetota</taxon>
        <taxon>Actinomycetes</taxon>
        <taxon>Mycobacteriales</taxon>
        <taxon>Gordoniaceae</taxon>
        <taxon>Gordonia</taxon>
    </lineage>
</organism>
<dbReference type="Pfam" id="PF10531">
    <property type="entry name" value="SLBB"/>
    <property type="match status" value="1"/>
</dbReference>
<feature type="domain" description="Helix-hairpin-helix DNA-binding motif class 1" evidence="3">
    <location>
        <begin position="370"/>
        <end position="389"/>
    </location>
</feature>
<dbReference type="Proteomes" id="UP000267536">
    <property type="component" value="Unassembled WGS sequence"/>
</dbReference>
<dbReference type="GO" id="GO:0003677">
    <property type="term" value="F:DNA binding"/>
    <property type="evidence" value="ECO:0007669"/>
    <property type="project" value="UniProtKB-KW"/>
</dbReference>
<dbReference type="InterPro" id="IPR051675">
    <property type="entry name" value="Endo/Exo/Phosphatase_dom_1"/>
</dbReference>
<feature type="domain" description="Helix-hairpin-helix DNA-binding motif class 1" evidence="3">
    <location>
        <begin position="340"/>
        <end position="359"/>
    </location>
</feature>
<keyword evidence="2" id="KW-0472">Membrane</keyword>
<keyword evidence="2" id="KW-1133">Transmembrane helix</keyword>
<proteinExistence type="predicted"/>
<evidence type="ECO:0000313" key="5">
    <source>
        <dbReference type="Proteomes" id="UP000267536"/>
    </source>
</evidence>
<feature type="compositionally biased region" description="Acidic residues" evidence="1">
    <location>
        <begin position="116"/>
        <end position="136"/>
    </location>
</feature>
<dbReference type="InterPro" id="IPR010994">
    <property type="entry name" value="RuvA_2-like"/>
</dbReference>
<dbReference type="GO" id="GO:0015627">
    <property type="term" value="C:type II protein secretion system complex"/>
    <property type="evidence" value="ECO:0007669"/>
    <property type="project" value="TreeGrafter"/>
</dbReference>
<feature type="compositionally biased region" description="Low complexity" evidence="1">
    <location>
        <begin position="314"/>
        <end position="323"/>
    </location>
</feature>
<feature type="region of interest" description="Disordered" evidence="1">
    <location>
        <begin position="182"/>
        <end position="212"/>
    </location>
</feature>
<dbReference type="InterPro" id="IPR004509">
    <property type="entry name" value="Competence_ComEA_HhH"/>
</dbReference>
<feature type="compositionally biased region" description="Low complexity" evidence="1">
    <location>
        <begin position="194"/>
        <end position="212"/>
    </location>
</feature>
<protein>
    <submittedName>
        <fullName evidence="4">ComEA family DNA-binding protein</fullName>
    </submittedName>
</protein>
<dbReference type="AlphaFoldDB" id="A0A3N4GUB1"/>
<evidence type="ECO:0000313" key="4">
    <source>
        <dbReference type="EMBL" id="RPA62200.1"/>
    </source>
</evidence>
<dbReference type="Gene3D" id="1.10.150.320">
    <property type="entry name" value="Photosystem II 12 kDa extrinsic protein"/>
    <property type="match status" value="1"/>
</dbReference>
<feature type="compositionally biased region" description="Basic and acidic residues" evidence="1">
    <location>
        <begin position="11"/>
        <end position="36"/>
    </location>
</feature>
<dbReference type="InterPro" id="IPR019554">
    <property type="entry name" value="Soluble_ligand-bd"/>
</dbReference>
<dbReference type="PANTHER" id="PTHR21180">
    <property type="entry name" value="ENDONUCLEASE/EXONUCLEASE/PHOSPHATASE FAMILY DOMAIN-CONTAINING PROTEIN 1"/>
    <property type="match status" value="1"/>
</dbReference>
<comment type="caution">
    <text evidence="4">The sequence shown here is derived from an EMBL/GenBank/DDBJ whole genome shotgun (WGS) entry which is preliminary data.</text>
</comment>
<dbReference type="NCBIfam" id="TIGR00426">
    <property type="entry name" value="competence protein ComEA helix-hairpin-helix repeat region"/>
    <property type="match status" value="1"/>
</dbReference>
<dbReference type="Pfam" id="PF12836">
    <property type="entry name" value="HHH_3"/>
    <property type="match status" value="1"/>
</dbReference>
<feature type="compositionally biased region" description="Low complexity" evidence="1">
    <location>
        <begin position="295"/>
        <end position="304"/>
    </location>
</feature>
<evidence type="ECO:0000256" key="1">
    <source>
        <dbReference type="SAM" id="MobiDB-lite"/>
    </source>
</evidence>
<dbReference type="EMBL" id="RKMH01000006">
    <property type="protein sequence ID" value="RPA62200.1"/>
    <property type="molecule type" value="Genomic_DNA"/>
</dbReference>
<dbReference type="Gene3D" id="3.10.560.10">
    <property type="entry name" value="Outer membrane lipoprotein wza domain like"/>
    <property type="match status" value="1"/>
</dbReference>